<protein>
    <submittedName>
        <fullName evidence="2">Uncharacterized protein</fullName>
    </submittedName>
</protein>
<feature type="region of interest" description="Disordered" evidence="1">
    <location>
        <begin position="51"/>
        <end position="81"/>
    </location>
</feature>
<reference evidence="2 3" key="1">
    <citation type="submission" date="2018-11" db="EMBL/GenBank/DDBJ databases">
        <authorList>
            <consortium name="Pathogen Informatics"/>
        </authorList>
    </citation>
    <scope>NUCLEOTIDE SEQUENCE [LARGE SCALE GENOMIC DNA]</scope>
</reference>
<dbReference type="AlphaFoldDB" id="A0A3P7NFZ6"/>
<evidence type="ECO:0000256" key="1">
    <source>
        <dbReference type="SAM" id="MobiDB-lite"/>
    </source>
</evidence>
<gene>
    <name evidence="2" type="ORF">GPUH_LOCUS17572</name>
</gene>
<organism evidence="2 3">
    <name type="scientific">Gongylonema pulchrum</name>
    <dbReference type="NCBI Taxonomy" id="637853"/>
    <lineage>
        <taxon>Eukaryota</taxon>
        <taxon>Metazoa</taxon>
        <taxon>Ecdysozoa</taxon>
        <taxon>Nematoda</taxon>
        <taxon>Chromadorea</taxon>
        <taxon>Rhabditida</taxon>
        <taxon>Spirurina</taxon>
        <taxon>Spiruromorpha</taxon>
        <taxon>Spiruroidea</taxon>
        <taxon>Gongylonematidae</taxon>
        <taxon>Gongylonema</taxon>
    </lineage>
</organism>
<dbReference type="Proteomes" id="UP000271098">
    <property type="component" value="Unassembled WGS sequence"/>
</dbReference>
<accession>A0A3P7NFZ6</accession>
<dbReference type="OrthoDB" id="207081at2759"/>
<sequence length="137" mass="15103">MNRFLDANSERKISRPENLKVAMTHSCSSDDEVNNMVATYEEDVSSDEELVSSELALQQSSNTTPKSMRKQSSDAFKSQPETPMGKIISACLCTCVVYSDLSQLGNPETRKLNFGNPIFSTAKSFPHACALVLFTLI</sequence>
<keyword evidence="3" id="KW-1185">Reference proteome</keyword>
<evidence type="ECO:0000313" key="2">
    <source>
        <dbReference type="EMBL" id="VDN30051.1"/>
    </source>
</evidence>
<dbReference type="EMBL" id="UYRT01085373">
    <property type="protein sequence ID" value="VDN30051.1"/>
    <property type="molecule type" value="Genomic_DNA"/>
</dbReference>
<evidence type="ECO:0000313" key="3">
    <source>
        <dbReference type="Proteomes" id="UP000271098"/>
    </source>
</evidence>
<name>A0A3P7NFZ6_9BILA</name>
<feature type="compositionally biased region" description="Polar residues" evidence="1">
    <location>
        <begin position="56"/>
        <end position="66"/>
    </location>
</feature>
<proteinExistence type="predicted"/>